<evidence type="ECO:0000259" key="1">
    <source>
        <dbReference type="Pfam" id="PF12697"/>
    </source>
</evidence>
<reference evidence="2" key="1">
    <citation type="journal article" date="2023" name="Genome Biol. Evol.">
        <title>First Whole Genome Sequence and Flow Cytometry Genome Size Data for the Lichen-Forming Fungus Ramalina farinacea (Ascomycota).</title>
        <authorList>
            <person name="Llewellyn T."/>
            <person name="Mian S."/>
            <person name="Hill R."/>
            <person name="Leitch I.J."/>
            <person name="Gaya E."/>
        </authorList>
    </citation>
    <scope>NUCLEOTIDE SEQUENCE</scope>
    <source>
        <strain evidence="2">LIQ254RAFAR</strain>
    </source>
</reference>
<protein>
    <recommendedName>
        <fullName evidence="1">AB hydrolase-1 domain-containing protein</fullName>
    </recommendedName>
</protein>
<proteinExistence type="predicted"/>
<feature type="domain" description="AB hydrolase-1" evidence="1">
    <location>
        <begin position="5"/>
        <end position="185"/>
    </location>
</feature>
<sequence length="186" mass="20108">MSQTILLVPGFWEGAAPFADVSSRLQAKGSQTRVALLPSTGTTSPGNPSMEDDFAAIRQEVSGPVDAKQEIIMVLHSGGSFLGSNAIEGLTAQGSKIGVPHMVFLAGAVFPEGFEHSPLPFYDIKDGALVCKSPEQLLFKDLSTDEQEEWAKKLNSQPAERWYGKVTYCGWREVPSAYLVCEGDQL</sequence>
<dbReference type="EMBL" id="JAPUFD010000012">
    <property type="protein sequence ID" value="MDI1490455.1"/>
    <property type="molecule type" value="Genomic_DNA"/>
</dbReference>
<evidence type="ECO:0000313" key="2">
    <source>
        <dbReference type="EMBL" id="MDI1490455.1"/>
    </source>
</evidence>
<dbReference type="Proteomes" id="UP001161017">
    <property type="component" value="Unassembled WGS sequence"/>
</dbReference>
<organism evidence="2 3">
    <name type="scientific">Ramalina farinacea</name>
    <dbReference type="NCBI Taxonomy" id="258253"/>
    <lineage>
        <taxon>Eukaryota</taxon>
        <taxon>Fungi</taxon>
        <taxon>Dikarya</taxon>
        <taxon>Ascomycota</taxon>
        <taxon>Pezizomycotina</taxon>
        <taxon>Lecanoromycetes</taxon>
        <taxon>OSLEUM clade</taxon>
        <taxon>Lecanoromycetidae</taxon>
        <taxon>Lecanorales</taxon>
        <taxon>Lecanorineae</taxon>
        <taxon>Ramalinaceae</taxon>
        <taxon>Ramalina</taxon>
    </lineage>
</organism>
<keyword evidence="3" id="KW-1185">Reference proteome</keyword>
<dbReference type="PANTHER" id="PTHR37017">
    <property type="entry name" value="AB HYDROLASE-1 DOMAIN-CONTAINING PROTEIN-RELATED"/>
    <property type="match status" value="1"/>
</dbReference>
<dbReference type="PANTHER" id="PTHR37017:SF3">
    <property type="entry name" value="AB HYDROLASE-1 DOMAIN-CONTAINING PROTEIN"/>
    <property type="match status" value="1"/>
</dbReference>
<dbReference type="Gene3D" id="3.40.50.1820">
    <property type="entry name" value="alpha/beta hydrolase"/>
    <property type="match status" value="1"/>
</dbReference>
<dbReference type="AlphaFoldDB" id="A0AA43TXX9"/>
<dbReference type="Pfam" id="PF12697">
    <property type="entry name" value="Abhydrolase_6"/>
    <property type="match status" value="1"/>
</dbReference>
<dbReference type="InterPro" id="IPR000073">
    <property type="entry name" value="AB_hydrolase_1"/>
</dbReference>
<evidence type="ECO:0000313" key="3">
    <source>
        <dbReference type="Proteomes" id="UP001161017"/>
    </source>
</evidence>
<gene>
    <name evidence="2" type="ORF">OHK93_001658</name>
</gene>
<dbReference type="InterPro" id="IPR029058">
    <property type="entry name" value="AB_hydrolase_fold"/>
</dbReference>
<name>A0AA43TXX9_9LECA</name>
<accession>A0AA43TXX9</accession>
<comment type="caution">
    <text evidence="2">The sequence shown here is derived from an EMBL/GenBank/DDBJ whole genome shotgun (WGS) entry which is preliminary data.</text>
</comment>
<dbReference type="InterPro" id="IPR052897">
    <property type="entry name" value="Sec-Metab_Biosynth_Hydrolase"/>
</dbReference>